<accession>A0A1L8Y692</accession>
<name>A0A1L8Y692_STAHO</name>
<reference evidence="3 4" key="1">
    <citation type="journal article" date="2016" name="Front. Microbiol.">
        <title>Comprehensive Phylogenetic Analysis of Bovine Non-aureus Staphylococci Species Based on Whole-Genome Sequencing.</title>
        <authorList>
            <person name="Naushad S."/>
            <person name="Barkema H.W."/>
            <person name="Luby C."/>
            <person name="Condas L.A."/>
            <person name="Nobrega D.B."/>
            <person name="Carson D.A."/>
            <person name="De Buck J."/>
        </authorList>
    </citation>
    <scope>NUCLEOTIDE SEQUENCE [LARGE SCALE GENOMIC DNA]</scope>
    <source>
        <strain evidence="3 4">SNUC 5336</strain>
    </source>
</reference>
<evidence type="ECO:0000313" key="4">
    <source>
        <dbReference type="Proteomes" id="UP000241540"/>
    </source>
</evidence>
<dbReference type="Proteomes" id="UP000665944">
    <property type="component" value="Unassembled WGS sequence"/>
</dbReference>
<dbReference type="GeneID" id="58105829"/>
<feature type="domain" description="DUF1659" evidence="1">
    <location>
        <begin position="11"/>
        <end position="67"/>
    </location>
</feature>
<dbReference type="RefSeq" id="WP_002448893.1">
    <property type="nucleotide sequence ID" value="NZ_CABMJU010000038.1"/>
</dbReference>
<evidence type="ECO:0000313" key="3">
    <source>
        <dbReference type="EMBL" id="PTK30526.1"/>
    </source>
</evidence>
<evidence type="ECO:0000259" key="1">
    <source>
        <dbReference type="Pfam" id="PF07872"/>
    </source>
</evidence>
<dbReference type="Pfam" id="PF07872">
    <property type="entry name" value="DUF1659"/>
    <property type="match status" value="1"/>
</dbReference>
<comment type="caution">
    <text evidence="2">The sequence shown here is derived from an EMBL/GenBank/DDBJ whole genome shotgun (WGS) entry which is preliminary data.</text>
</comment>
<reference evidence="2 5" key="3">
    <citation type="submission" date="2022-06" db="EMBL/GenBank/DDBJ databases">
        <title>Staphylococcus hominis ShoR14 genome sequence.</title>
        <authorList>
            <person name="Yeo C.C."/>
            <person name="Chew C.H."/>
            <person name="Che Hamzah A.M."/>
            <person name="Al-Trad E.I."/>
        </authorList>
    </citation>
    <scope>NUCLEOTIDE SEQUENCE [LARGE SCALE GENOMIC DNA]</scope>
    <source>
        <strain evidence="2 5">ShoR14</strain>
    </source>
</reference>
<proteinExistence type="predicted"/>
<dbReference type="Proteomes" id="UP000241540">
    <property type="component" value="Unassembled WGS sequence"/>
</dbReference>
<dbReference type="EMBL" id="JAGHKT020000004">
    <property type="protein sequence ID" value="MCM5671992.1"/>
    <property type="molecule type" value="Genomic_DNA"/>
</dbReference>
<evidence type="ECO:0000313" key="2">
    <source>
        <dbReference type="EMBL" id="MCM5671992.1"/>
    </source>
</evidence>
<gene>
    <name evidence="3" type="ORF">BUZ51_06900</name>
    <name evidence="2" type="ORF">J7T32_004310</name>
</gene>
<protein>
    <recommendedName>
        <fullName evidence="1">DUF1659 domain-containing protein</fullName>
    </recommendedName>
</protein>
<dbReference type="EMBL" id="PZHX01000012">
    <property type="protein sequence ID" value="PTK30526.1"/>
    <property type="molecule type" value="Genomic_DNA"/>
</dbReference>
<sequence length="68" mass="7664">MNEITQLSVICTHVTHDTNGKAKEIKRRFNNINTRASEADIKSFVTTISNLIEESFDKVEVVKTQGLV</sequence>
<organism evidence="2 5">
    <name type="scientific">Staphylococcus hominis</name>
    <dbReference type="NCBI Taxonomy" id="1290"/>
    <lineage>
        <taxon>Bacteria</taxon>
        <taxon>Bacillati</taxon>
        <taxon>Bacillota</taxon>
        <taxon>Bacilli</taxon>
        <taxon>Bacillales</taxon>
        <taxon>Staphylococcaceae</taxon>
        <taxon>Staphylococcus</taxon>
    </lineage>
</organism>
<evidence type="ECO:0000313" key="5">
    <source>
        <dbReference type="Proteomes" id="UP000665944"/>
    </source>
</evidence>
<dbReference type="AlphaFoldDB" id="A0A1L8Y692"/>
<keyword evidence="5" id="KW-1185">Reference proteome</keyword>
<reference evidence="3" key="2">
    <citation type="submission" date="2018-03" db="EMBL/GenBank/DDBJ databases">
        <authorList>
            <person name="Naushad S."/>
        </authorList>
    </citation>
    <scope>NUCLEOTIDE SEQUENCE</scope>
    <source>
        <strain evidence="3">SNUC 5336</strain>
    </source>
</reference>
<dbReference type="InterPro" id="IPR012454">
    <property type="entry name" value="DUF1659"/>
</dbReference>